<dbReference type="RefSeq" id="XP_009835541.1">
    <property type="nucleotide sequence ID" value="XM_009837239.1"/>
</dbReference>
<gene>
    <name evidence="2" type="ORF">H257_10637</name>
</gene>
<evidence type="ECO:0000256" key="1">
    <source>
        <dbReference type="SAM" id="MobiDB-lite"/>
    </source>
</evidence>
<organism evidence="2">
    <name type="scientific">Aphanomyces astaci</name>
    <name type="common">Crayfish plague agent</name>
    <dbReference type="NCBI Taxonomy" id="112090"/>
    <lineage>
        <taxon>Eukaryota</taxon>
        <taxon>Sar</taxon>
        <taxon>Stramenopiles</taxon>
        <taxon>Oomycota</taxon>
        <taxon>Saprolegniomycetes</taxon>
        <taxon>Saprolegniales</taxon>
        <taxon>Verrucalvaceae</taxon>
        <taxon>Aphanomyces</taxon>
    </lineage>
</organism>
<proteinExistence type="predicted"/>
<dbReference type="GeneID" id="20812633"/>
<name>W4G6Y0_APHAT</name>
<dbReference type="EMBL" id="KI913142">
    <property type="protein sequence ID" value="ETV75036.1"/>
    <property type="molecule type" value="Genomic_DNA"/>
</dbReference>
<sequence length="257" mass="27416">MYDDDDDDAEGNVGDTLHALEATLVQLETKCYLAAIPSSHPKSAETTAWAAVMAEYVDAAATCTRLSQSGAAEICRGDCSQEGDDNDDGDDVLLLSTVPRSCDDDHAGTTVVGSALLLRMESSLASLAASCTVAQIWDADAPEVVDAIARCFFDLAKLCEATGLVVPAFPDSDDALVVMKDDAPLDNRGGKGTMKPVAIASRIREPRRRRHVEVAIESSSSDSDDEAVAWCADILPRQKRPPPALRSRFTDMATPKK</sequence>
<dbReference type="AlphaFoldDB" id="W4G6Y0"/>
<accession>W4G6Y0</accession>
<dbReference type="VEuPathDB" id="FungiDB:H257_10637"/>
<reference evidence="2" key="1">
    <citation type="submission" date="2013-12" db="EMBL/GenBank/DDBJ databases">
        <title>The Genome Sequence of Aphanomyces astaci APO3.</title>
        <authorList>
            <consortium name="The Broad Institute Genomics Platform"/>
            <person name="Russ C."/>
            <person name="Tyler B."/>
            <person name="van West P."/>
            <person name="Dieguez-Uribeondo J."/>
            <person name="Young S.K."/>
            <person name="Zeng Q."/>
            <person name="Gargeya S."/>
            <person name="Fitzgerald M."/>
            <person name="Abouelleil A."/>
            <person name="Alvarado L."/>
            <person name="Chapman S.B."/>
            <person name="Gainer-Dewar J."/>
            <person name="Goldberg J."/>
            <person name="Griggs A."/>
            <person name="Gujja S."/>
            <person name="Hansen M."/>
            <person name="Howarth C."/>
            <person name="Imamovic A."/>
            <person name="Ireland A."/>
            <person name="Larimer J."/>
            <person name="McCowan C."/>
            <person name="Murphy C."/>
            <person name="Pearson M."/>
            <person name="Poon T.W."/>
            <person name="Priest M."/>
            <person name="Roberts A."/>
            <person name="Saif S."/>
            <person name="Shea T."/>
            <person name="Sykes S."/>
            <person name="Wortman J."/>
            <person name="Nusbaum C."/>
            <person name="Birren B."/>
        </authorList>
    </citation>
    <scope>NUCLEOTIDE SEQUENCE [LARGE SCALE GENOMIC DNA]</scope>
    <source>
        <strain evidence="2">APO3</strain>
    </source>
</reference>
<protein>
    <submittedName>
        <fullName evidence="2">Uncharacterized protein</fullName>
    </submittedName>
</protein>
<dbReference type="OrthoDB" id="10290437at2759"/>
<evidence type="ECO:0000313" key="2">
    <source>
        <dbReference type="EMBL" id="ETV75036.1"/>
    </source>
</evidence>
<feature type="region of interest" description="Disordered" evidence="1">
    <location>
        <begin position="238"/>
        <end position="257"/>
    </location>
</feature>